<evidence type="ECO:0000313" key="2">
    <source>
        <dbReference type="Proteomes" id="UP000015241"/>
    </source>
</evidence>
<dbReference type="CDD" id="cd09917">
    <property type="entry name" value="F-box_SF"/>
    <property type="match status" value="1"/>
</dbReference>
<protein>
    <recommendedName>
        <fullName evidence="3">F-box domain-containing protein</fullName>
    </recommendedName>
</protein>
<proteinExistence type="predicted"/>
<name>S8FBB8_FOMSC</name>
<dbReference type="AlphaFoldDB" id="S8FBB8"/>
<accession>S8FBB8</accession>
<evidence type="ECO:0000313" key="1">
    <source>
        <dbReference type="EMBL" id="EPS98895.1"/>
    </source>
</evidence>
<sequence length="570" mass="63328">MQALFGAFFQAPKAEPPPSSPQQHPQRLSPFPYLPLDILQRILHLGGLRSKDILAVAATCRPLYRCAPMAYNAVHFPLEASTGTAWGMHALLHTLQLLMQTICRGRGYPAQIFRITLFAARPDRPRGAATEVGHANDPYGPSEPAFFAPDLFARALRDTDLVLAQLVGLATHLRTFVLDASAAGQALAFPATLTILAHDRTRTFTELALVRVCTGVDADADVRPVQGSLRTRHVTVRSEDLHLVRAFLSAPIGIRSLDFRESVGSPEAWASLFNGGFHDGGHARDVERLILTCGGHNPYIEDHSEFVTLALSDSWTNLTTLSISAFAKVKENLPPLTAYGCPLRRLRLTVNVDDQFVPEFEPEFAPFLIGGILNCFPDLEELVFDHMRATLFAYALNEQCLMEWAMSIRGSHRLRVLALSSLFVLEPKECGSDYADAGTVISDVDMSEGFGPGLLISEVEAGIAADLSFPEDFVDDLAAFAGHFFDRHLRSECLRELRFLYNDLDSGYTNSIGFRPRKIKAPEVCTPEGEYAAVPLDTGYELFWEPPWRQRPEDYMRSFLYTREDNRDAD</sequence>
<organism evidence="1 2">
    <name type="scientific">Fomitopsis schrenkii</name>
    <name type="common">Brown rot fungus</name>
    <dbReference type="NCBI Taxonomy" id="2126942"/>
    <lineage>
        <taxon>Eukaryota</taxon>
        <taxon>Fungi</taxon>
        <taxon>Dikarya</taxon>
        <taxon>Basidiomycota</taxon>
        <taxon>Agaricomycotina</taxon>
        <taxon>Agaricomycetes</taxon>
        <taxon>Polyporales</taxon>
        <taxon>Fomitopsis</taxon>
    </lineage>
</organism>
<keyword evidence="2" id="KW-1185">Reference proteome</keyword>
<dbReference type="Proteomes" id="UP000015241">
    <property type="component" value="Unassembled WGS sequence"/>
</dbReference>
<dbReference type="STRING" id="743788.S8FBB8"/>
<dbReference type="InParanoid" id="S8FBB8"/>
<dbReference type="OrthoDB" id="2790019at2759"/>
<reference evidence="1 2" key="1">
    <citation type="journal article" date="2012" name="Science">
        <title>The Paleozoic origin of enzymatic lignin decomposition reconstructed from 31 fungal genomes.</title>
        <authorList>
            <person name="Floudas D."/>
            <person name="Binder M."/>
            <person name="Riley R."/>
            <person name="Barry K."/>
            <person name="Blanchette R.A."/>
            <person name="Henrissat B."/>
            <person name="Martinez A.T."/>
            <person name="Otillar R."/>
            <person name="Spatafora J.W."/>
            <person name="Yadav J.S."/>
            <person name="Aerts A."/>
            <person name="Benoit I."/>
            <person name="Boyd A."/>
            <person name="Carlson A."/>
            <person name="Copeland A."/>
            <person name="Coutinho P.M."/>
            <person name="de Vries R.P."/>
            <person name="Ferreira P."/>
            <person name="Findley K."/>
            <person name="Foster B."/>
            <person name="Gaskell J."/>
            <person name="Glotzer D."/>
            <person name="Gorecki P."/>
            <person name="Heitman J."/>
            <person name="Hesse C."/>
            <person name="Hori C."/>
            <person name="Igarashi K."/>
            <person name="Jurgens J.A."/>
            <person name="Kallen N."/>
            <person name="Kersten P."/>
            <person name="Kohler A."/>
            <person name="Kuees U."/>
            <person name="Kumar T.K.A."/>
            <person name="Kuo A."/>
            <person name="LaButti K."/>
            <person name="Larrondo L.F."/>
            <person name="Lindquist E."/>
            <person name="Ling A."/>
            <person name="Lombard V."/>
            <person name="Lucas S."/>
            <person name="Lundell T."/>
            <person name="Martin R."/>
            <person name="McLaughlin D.J."/>
            <person name="Morgenstern I."/>
            <person name="Morin E."/>
            <person name="Murat C."/>
            <person name="Nagy L.G."/>
            <person name="Nolan M."/>
            <person name="Ohm R.A."/>
            <person name="Patyshakuliyeva A."/>
            <person name="Rokas A."/>
            <person name="Ruiz-Duenas F.J."/>
            <person name="Sabat G."/>
            <person name="Salamov A."/>
            <person name="Samejima M."/>
            <person name="Schmutz J."/>
            <person name="Slot J.C."/>
            <person name="St John F."/>
            <person name="Stenlid J."/>
            <person name="Sun H."/>
            <person name="Sun S."/>
            <person name="Syed K."/>
            <person name="Tsang A."/>
            <person name="Wiebenga A."/>
            <person name="Young D."/>
            <person name="Pisabarro A."/>
            <person name="Eastwood D.C."/>
            <person name="Martin F."/>
            <person name="Cullen D."/>
            <person name="Grigoriev I.V."/>
            <person name="Hibbett D.S."/>
        </authorList>
    </citation>
    <scope>NUCLEOTIDE SEQUENCE</scope>
    <source>
        <strain evidence="2">FP-58527</strain>
    </source>
</reference>
<gene>
    <name evidence="1" type="ORF">FOMPIDRAFT_90424</name>
</gene>
<dbReference type="HOGENOM" id="CLU_513913_0_0_1"/>
<dbReference type="EMBL" id="KE504161">
    <property type="protein sequence ID" value="EPS98895.1"/>
    <property type="molecule type" value="Genomic_DNA"/>
</dbReference>
<evidence type="ECO:0008006" key="3">
    <source>
        <dbReference type="Google" id="ProtNLM"/>
    </source>
</evidence>